<feature type="non-terminal residue" evidence="1">
    <location>
        <position position="1"/>
    </location>
</feature>
<protein>
    <submittedName>
        <fullName evidence="1">Uncharacterized protein</fullName>
    </submittedName>
</protein>
<evidence type="ECO:0000313" key="1">
    <source>
        <dbReference type="EMBL" id="KAI8042658.1"/>
    </source>
</evidence>
<proteinExistence type="predicted"/>
<sequence>VFIQRKLLLYITELEASKKVLKKSINLNASRTCFSVERLPGNDFMDRRKKLRAEAIKNARWQLNKTDKHLA</sequence>
<organism evidence="1 2">
    <name type="scientific">Drosophila gunungcola</name>
    <name type="common">fruit fly</name>
    <dbReference type="NCBI Taxonomy" id="103775"/>
    <lineage>
        <taxon>Eukaryota</taxon>
        <taxon>Metazoa</taxon>
        <taxon>Ecdysozoa</taxon>
        <taxon>Arthropoda</taxon>
        <taxon>Hexapoda</taxon>
        <taxon>Insecta</taxon>
        <taxon>Pterygota</taxon>
        <taxon>Neoptera</taxon>
        <taxon>Endopterygota</taxon>
        <taxon>Diptera</taxon>
        <taxon>Brachycera</taxon>
        <taxon>Muscomorpha</taxon>
        <taxon>Ephydroidea</taxon>
        <taxon>Drosophilidae</taxon>
        <taxon>Drosophila</taxon>
        <taxon>Sophophora</taxon>
    </lineage>
</organism>
<keyword evidence="2" id="KW-1185">Reference proteome</keyword>
<feature type="non-terminal residue" evidence="1">
    <location>
        <position position="71"/>
    </location>
</feature>
<name>A0A9P9YTM5_9MUSC</name>
<dbReference type="EMBL" id="JAMKOV010000002">
    <property type="protein sequence ID" value="KAI8042658.1"/>
    <property type="molecule type" value="Genomic_DNA"/>
</dbReference>
<accession>A0A9P9YTM5</accession>
<reference evidence="1" key="1">
    <citation type="journal article" date="2023" name="Genome Biol. Evol.">
        <title>Long-read-based Genome Assembly of Drosophila gunungcola Reveals Fewer Chemosensory Genes in Flower-breeding Species.</title>
        <authorList>
            <person name="Negi A."/>
            <person name="Liao B.Y."/>
            <person name="Yeh S.D."/>
        </authorList>
    </citation>
    <scope>NUCLEOTIDE SEQUENCE</scope>
    <source>
        <strain evidence="1">Sukarami</strain>
    </source>
</reference>
<evidence type="ECO:0000313" key="2">
    <source>
        <dbReference type="Proteomes" id="UP001059596"/>
    </source>
</evidence>
<dbReference type="AlphaFoldDB" id="A0A9P9YTM5"/>
<comment type="caution">
    <text evidence="1">The sequence shown here is derived from an EMBL/GenBank/DDBJ whole genome shotgun (WGS) entry which is preliminary data.</text>
</comment>
<dbReference type="Proteomes" id="UP001059596">
    <property type="component" value="Unassembled WGS sequence"/>
</dbReference>
<gene>
    <name evidence="1" type="ORF">M5D96_003975</name>
</gene>